<dbReference type="GO" id="GO:0003913">
    <property type="term" value="F:DNA photolyase activity"/>
    <property type="evidence" value="ECO:0007669"/>
    <property type="project" value="InterPro"/>
</dbReference>
<dbReference type="Proteomes" id="UP000269041">
    <property type="component" value="Unassembled WGS sequence"/>
</dbReference>
<dbReference type="InterPro" id="IPR036155">
    <property type="entry name" value="Crypto/Photolyase_N_sf"/>
</dbReference>
<dbReference type="InterPro" id="IPR014729">
    <property type="entry name" value="Rossmann-like_a/b/a_fold"/>
</dbReference>
<dbReference type="GO" id="GO:0071949">
    <property type="term" value="F:FAD binding"/>
    <property type="evidence" value="ECO:0007669"/>
    <property type="project" value="TreeGrafter"/>
</dbReference>
<dbReference type="Gene3D" id="1.25.40.80">
    <property type="match status" value="1"/>
</dbReference>
<keyword evidence="3 6" id="KW-0285">Flavoprotein</keyword>
<evidence type="ECO:0000256" key="2">
    <source>
        <dbReference type="ARBA" id="ARBA00017881"/>
    </source>
</evidence>
<dbReference type="PRINTS" id="PR00147">
    <property type="entry name" value="DNAPHOTLYASE"/>
</dbReference>
<keyword evidence="5 7" id="KW-0157">Chromophore</keyword>
<dbReference type="PANTHER" id="PTHR11455:SF22">
    <property type="entry name" value="CRYPTOCHROME DASH"/>
    <property type="match status" value="1"/>
</dbReference>
<organism evidence="9 10">
    <name type="scientific">Vibrio pectenicida</name>
    <dbReference type="NCBI Taxonomy" id="62763"/>
    <lineage>
        <taxon>Bacteria</taxon>
        <taxon>Pseudomonadati</taxon>
        <taxon>Pseudomonadota</taxon>
        <taxon>Gammaproteobacteria</taxon>
        <taxon>Vibrionales</taxon>
        <taxon>Vibrionaceae</taxon>
        <taxon>Vibrio</taxon>
    </lineage>
</organism>
<dbReference type="PANTHER" id="PTHR11455">
    <property type="entry name" value="CRYPTOCHROME"/>
    <property type="match status" value="1"/>
</dbReference>
<dbReference type="InterPro" id="IPR014133">
    <property type="entry name" value="Cry_DASH"/>
</dbReference>
<dbReference type="GO" id="GO:0003677">
    <property type="term" value="F:DNA binding"/>
    <property type="evidence" value="ECO:0007669"/>
    <property type="project" value="TreeGrafter"/>
</dbReference>
<dbReference type="PROSITE" id="PS51645">
    <property type="entry name" value="PHR_CRY_ALPHA_BETA"/>
    <property type="match status" value="1"/>
</dbReference>
<comment type="cofactor">
    <cofactor evidence="7">
        <name>(6R)-5,10-methylene-5,6,7,8-tetrahydrofolate</name>
        <dbReference type="ChEBI" id="CHEBI:15636"/>
    </cofactor>
    <text evidence="7">Binds 1 5,10-methenyltetrahydrofolate (MTHF) per subunit.</text>
</comment>
<dbReference type="SUPFAM" id="SSF48173">
    <property type="entry name" value="Cryptochrome/photolyase FAD-binding domain"/>
    <property type="match status" value="1"/>
</dbReference>
<comment type="function">
    <text evidence="7">May have a photoreceptor function.</text>
</comment>
<dbReference type="Gene3D" id="3.40.50.620">
    <property type="entry name" value="HUPs"/>
    <property type="match status" value="1"/>
</dbReference>
<evidence type="ECO:0000259" key="8">
    <source>
        <dbReference type="PROSITE" id="PS51645"/>
    </source>
</evidence>
<evidence type="ECO:0000313" key="9">
    <source>
        <dbReference type="EMBL" id="RSD30272.1"/>
    </source>
</evidence>
<sequence length="440" mass="51101">MSEKIGLYWFHCDLRVQDNDLLFKASREVDRLICVYCFPCVDKYLCQYSQEQELGEQRQAFLFQSVLSLSQTLGNLGQRLITRRGKSRDILSTYIEEYKVTHLYCDLFSGANEQRVVESLSRLYPKLICTQLPVNTLFSEGLLPFPLEELPNTFTQFRKKVEHLSIGLTPELSDLPPTVPGYIDSDEINCLPCDQFSGGTQEGLSHCHHYFSGTLASHYKQTRNGLDGTEFSTRFSPWLALGCISPVRVFILLKDFERREGANDSTYWIFFELLWREYFKWYARKWGTRLFRFSGLCLSAPLTSFYNYRFQQWKHGETHYPIVNACMKQLNATGYMSNRGRQVVASCLIHELKLDWRYGAAYFETQLIDYDVASNWGNWQYLAGVGADPRGSRQFNLDKQTQMYDPAEVFINKWQGKAAMRHVDHVDMVDWPIAPLKGDS</sequence>
<proteinExistence type="inferred from homology"/>
<evidence type="ECO:0000256" key="4">
    <source>
        <dbReference type="ARBA" id="ARBA00022827"/>
    </source>
</evidence>
<dbReference type="NCBIfam" id="TIGR02765">
    <property type="entry name" value="crypto_DASH"/>
    <property type="match status" value="1"/>
</dbReference>
<comment type="similarity">
    <text evidence="1 7">Belongs to the DNA photolyase class-1 family.</text>
</comment>
<dbReference type="OrthoDB" id="9772484at2"/>
<dbReference type="Pfam" id="PF00875">
    <property type="entry name" value="DNA_photolyase"/>
    <property type="match status" value="1"/>
</dbReference>
<evidence type="ECO:0000256" key="3">
    <source>
        <dbReference type="ARBA" id="ARBA00022630"/>
    </source>
</evidence>
<protein>
    <recommendedName>
        <fullName evidence="2 7">Cryptochrome DASH</fullName>
    </recommendedName>
</protein>
<feature type="binding site" evidence="6">
    <location>
        <begin position="232"/>
        <end position="236"/>
    </location>
    <ligand>
        <name>FAD</name>
        <dbReference type="ChEBI" id="CHEBI:57692"/>
    </ligand>
</feature>
<dbReference type="InterPro" id="IPR006050">
    <property type="entry name" value="DNA_photolyase_N"/>
</dbReference>
<dbReference type="RefSeq" id="WP_125322496.1">
    <property type="nucleotide sequence ID" value="NZ_AP024890.1"/>
</dbReference>
<dbReference type="InterPro" id="IPR005101">
    <property type="entry name" value="Cryptochr/Photolyase_FAD-bd"/>
</dbReference>
<evidence type="ECO:0000313" key="10">
    <source>
        <dbReference type="Proteomes" id="UP000269041"/>
    </source>
</evidence>
<dbReference type="InterPro" id="IPR036134">
    <property type="entry name" value="Crypto/Photolyase_FAD-like_sf"/>
</dbReference>
<dbReference type="AlphaFoldDB" id="A0A3R9F5D3"/>
<dbReference type="GO" id="GO:0000719">
    <property type="term" value="P:photoreactive repair"/>
    <property type="evidence" value="ECO:0007669"/>
    <property type="project" value="TreeGrafter"/>
</dbReference>
<feature type="binding site" evidence="6">
    <location>
        <begin position="369"/>
        <end position="371"/>
    </location>
    <ligand>
        <name>FAD</name>
        <dbReference type="ChEBI" id="CHEBI:57692"/>
    </ligand>
</feature>
<reference evidence="9 10" key="1">
    <citation type="submission" date="2018-12" db="EMBL/GenBank/DDBJ databases">
        <title>Genomic taxonomy of the Vibrionaceae family.</title>
        <authorList>
            <person name="Gomez-Gil B."/>
            <person name="Enciso-Ibarra K."/>
        </authorList>
    </citation>
    <scope>NUCLEOTIDE SEQUENCE [LARGE SCALE GENOMIC DNA]</scope>
    <source>
        <strain evidence="9 10">CAIM 594</strain>
    </source>
</reference>
<feature type="binding site" evidence="6">
    <location>
        <position position="219"/>
    </location>
    <ligand>
        <name>FAD</name>
        <dbReference type="ChEBI" id="CHEBI:57692"/>
    </ligand>
</feature>
<dbReference type="Gene3D" id="1.10.579.10">
    <property type="entry name" value="DNA Cyclobutane Dipyrimidine Photolyase, subunit A, domain 3"/>
    <property type="match status" value="1"/>
</dbReference>
<evidence type="ECO:0000256" key="7">
    <source>
        <dbReference type="RuleBase" id="RU367151"/>
    </source>
</evidence>
<dbReference type="SUPFAM" id="SSF52425">
    <property type="entry name" value="Cryptochrome/photolyase, N-terminal domain"/>
    <property type="match status" value="1"/>
</dbReference>
<keyword evidence="4 6" id="KW-0274">FAD</keyword>
<gene>
    <name evidence="9" type="ORF">EJA03_14725</name>
</gene>
<comment type="cofactor">
    <cofactor evidence="6 7">
        <name>FAD</name>
        <dbReference type="ChEBI" id="CHEBI:57692"/>
    </cofactor>
    <text evidence="6 7">Binds 1 FAD per subunit.</text>
</comment>
<evidence type="ECO:0000256" key="5">
    <source>
        <dbReference type="ARBA" id="ARBA00022991"/>
    </source>
</evidence>
<keyword evidence="10" id="KW-1185">Reference proteome</keyword>
<accession>A0A3R9F5D3</accession>
<feature type="domain" description="Photolyase/cryptochrome alpha/beta" evidence="8">
    <location>
        <begin position="4"/>
        <end position="142"/>
    </location>
</feature>
<name>A0A3R9F5D3_9VIBR</name>
<dbReference type="Pfam" id="PF03441">
    <property type="entry name" value="FAD_binding_7"/>
    <property type="match status" value="1"/>
</dbReference>
<evidence type="ECO:0000256" key="1">
    <source>
        <dbReference type="ARBA" id="ARBA00005862"/>
    </source>
</evidence>
<dbReference type="InterPro" id="IPR002081">
    <property type="entry name" value="Cryptochrome/DNA_photolyase_1"/>
</dbReference>
<dbReference type="EMBL" id="RSFA01000074">
    <property type="protein sequence ID" value="RSD30272.1"/>
    <property type="molecule type" value="Genomic_DNA"/>
</dbReference>
<evidence type="ECO:0000256" key="6">
    <source>
        <dbReference type="PIRSR" id="PIRSR602081-1"/>
    </source>
</evidence>
<comment type="caution">
    <text evidence="9">The sequence shown here is derived from an EMBL/GenBank/DDBJ whole genome shotgun (WGS) entry which is preliminary data.</text>
</comment>